<dbReference type="OrthoDB" id="431041at2759"/>
<evidence type="ECO:0000313" key="3">
    <source>
        <dbReference type="Proteomes" id="UP000654075"/>
    </source>
</evidence>
<protein>
    <submittedName>
        <fullName evidence="2">Uncharacterized protein</fullName>
    </submittedName>
</protein>
<feature type="compositionally biased region" description="Polar residues" evidence="1">
    <location>
        <begin position="833"/>
        <end position="847"/>
    </location>
</feature>
<sequence>MAPCISLPLPAVSTSTNSDSESRSPVRRHGGNSSPAEASPSGAENSSSWAATSQRQVAIRSRVLMQRTAWGPRGTALPKELVPMGKIDNASCAAGSSPNKYSRSTQFVGEGRQMVPVELVSVSSALRHAPVRSGDNFGWTAKQDEGKFRAESGHLRHETPPLTTELRLDLKQRLDGLQSVCRADFKAHPRSTRFFLKELWEVCGLLKVPVIKRYYRRSLASALYHFVLLLPELLPADMAPSAAELADDGFVTLSLMLALGNVSWEYQFNGTWHRLCNCASLYPGCTACMVPSDGIKSIHAPKELAPLTSRSTERKLSSAGVFGGSILAAGGSGAVIARDGRKPSVSTARPSALTNAADGQPHLRGQVKHFPLRLLDLSKSLKARFQEFARQVPAFLEDLLSIPEQPSAERAAHAHHCWDRWAVHVISEISVLDRYYMEFERVYMSLVEKLIKSSLEPVRTMTGPSDALIRGAGDPFREVQTAAFCQRLGLLKQQVNFGGRHQILLFDPGLLEKARRVLQMDTHKGVHDMANSLLRHFEVLCRVMVGLQVEDLKPELKENAELRVAVLNLEREWATAQYVLQQPCVDFIKQVLKKLPMLNERLRCLSGLALSAAHHKDTMDQPAPSPKEMEQARVALYQTLPMTIYMHELWDETRPADPSTPQENSLEGATAAGSEPQRPVPRYKRVFCPTDERHDILHRDFRKFDESRWDKFYKYMDGEDEYAGAGDTQQNRYFQIVMKQLQAIAAFPVRELPDDALVAASTSQAAMRKAGVILPSGGDNDEVEQQRLQESLEGAARWVCVMQMVQSISPQFLPHELPASMREEKLLPRVASTSSNNLVAGSSSPKKSATKHKLSVAAVANSGT</sequence>
<keyword evidence="3" id="KW-1185">Reference proteome</keyword>
<feature type="compositionally biased region" description="Polar residues" evidence="1">
    <location>
        <begin position="344"/>
        <end position="354"/>
    </location>
</feature>
<organism evidence="2 3">
    <name type="scientific">Polarella glacialis</name>
    <name type="common">Dinoflagellate</name>
    <dbReference type="NCBI Taxonomy" id="89957"/>
    <lineage>
        <taxon>Eukaryota</taxon>
        <taxon>Sar</taxon>
        <taxon>Alveolata</taxon>
        <taxon>Dinophyceae</taxon>
        <taxon>Suessiales</taxon>
        <taxon>Suessiaceae</taxon>
        <taxon>Polarella</taxon>
    </lineage>
</organism>
<feature type="region of interest" description="Disordered" evidence="1">
    <location>
        <begin position="1"/>
        <end position="53"/>
    </location>
</feature>
<feature type="region of interest" description="Disordered" evidence="1">
    <location>
        <begin position="653"/>
        <end position="681"/>
    </location>
</feature>
<evidence type="ECO:0000313" key="2">
    <source>
        <dbReference type="EMBL" id="CAE8636308.1"/>
    </source>
</evidence>
<feature type="region of interest" description="Disordered" evidence="1">
    <location>
        <begin position="340"/>
        <end position="359"/>
    </location>
</feature>
<accession>A0A813HFD0</accession>
<feature type="region of interest" description="Disordered" evidence="1">
    <location>
        <begin position="833"/>
        <end position="864"/>
    </location>
</feature>
<gene>
    <name evidence="2" type="ORF">PGLA1383_LOCUS51790</name>
</gene>
<comment type="caution">
    <text evidence="2">The sequence shown here is derived from an EMBL/GenBank/DDBJ whole genome shotgun (WGS) entry which is preliminary data.</text>
</comment>
<dbReference type="Proteomes" id="UP000654075">
    <property type="component" value="Unassembled WGS sequence"/>
</dbReference>
<dbReference type="EMBL" id="CAJNNV010031457">
    <property type="protein sequence ID" value="CAE8636308.1"/>
    <property type="molecule type" value="Genomic_DNA"/>
</dbReference>
<name>A0A813HFD0_POLGL</name>
<proteinExistence type="predicted"/>
<dbReference type="AlphaFoldDB" id="A0A813HFD0"/>
<reference evidence="2" key="1">
    <citation type="submission" date="2021-02" db="EMBL/GenBank/DDBJ databases">
        <authorList>
            <person name="Dougan E. K."/>
            <person name="Rhodes N."/>
            <person name="Thang M."/>
            <person name="Chan C."/>
        </authorList>
    </citation>
    <scope>NUCLEOTIDE SEQUENCE</scope>
</reference>
<feature type="compositionally biased region" description="Low complexity" evidence="1">
    <location>
        <begin position="31"/>
        <end position="48"/>
    </location>
</feature>
<evidence type="ECO:0000256" key="1">
    <source>
        <dbReference type="SAM" id="MobiDB-lite"/>
    </source>
</evidence>